<proteinExistence type="predicted"/>
<protein>
    <submittedName>
        <fullName evidence="1">Uncharacterized protein</fullName>
    </submittedName>
</protein>
<comment type="caution">
    <text evidence="1">The sequence shown here is derived from an EMBL/GenBank/DDBJ whole genome shotgun (WGS) entry which is preliminary data.</text>
</comment>
<sequence>MGAGLPPAPIFHFTTLLSDMTLHFEVISRFQAAANADALLYTPLNAGLTFRRSRVYTVEITGDEQKAREYLLSVLVDPISQECTEQNAPILEGALFTIDYGMKAGALDLEKEAILQNYRGRRNMGFTMDGLKITQRVYVFGQGDKETLAARFAKDVCNPAIHNWTIA</sequence>
<gene>
    <name evidence="1" type="ORF">CXU09_05285</name>
</gene>
<dbReference type="EMBL" id="PJKN01000002">
    <property type="protein sequence ID" value="PNC56988.1"/>
    <property type="molecule type" value="Genomic_DNA"/>
</dbReference>
<name>A0AAP8NLV1_9BACT</name>
<evidence type="ECO:0000313" key="1">
    <source>
        <dbReference type="EMBL" id="PNC56988.1"/>
    </source>
</evidence>
<organism evidence="1 2">
    <name type="scientific">Akkermansia muciniphila</name>
    <dbReference type="NCBI Taxonomy" id="239935"/>
    <lineage>
        <taxon>Bacteria</taxon>
        <taxon>Pseudomonadati</taxon>
        <taxon>Verrucomicrobiota</taxon>
        <taxon>Verrucomicrobiia</taxon>
        <taxon>Verrucomicrobiales</taxon>
        <taxon>Akkermansiaceae</taxon>
        <taxon>Akkermansia</taxon>
    </lineage>
</organism>
<dbReference type="AlphaFoldDB" id="A0AAP8NLV1"/>
<dbReference type="Proteomes" id="UP000235914">
    <property type="component" value="Unassembled WGS sequence"/>
</dbReference>
<accession>A0AAP8NLV1</accession>
<reference evidence="1 2" key="1">
    <citation type="journal article" date="2017" name="BMC Genomics">
        <title>Genome sequencing of 39 Akkermansia muciniphila isolates reveals its population structure, genomic and functional diverisity, and global distribution in mammalian gut microbiotas.</title>
        <authorList>
            <person name="Guo X."/>
            <person name="Li S."/>
            <person name="Zhang J."/>
            <person name="Wu F."/>
            <person name="Li X."/>
            <person name="Wu D."/>
            <person name="Zhang M."/>
            <person name="Ou Z."/>
            <person name="Jie Z."/>
            <person name="Yan Q."/>
            <person name="Li P."/>
            <person name="Yi J."/>
            <person name="Peng Y."/>
        </authorList>
    </citation>
    <scope>NUCLEOTIDE SEQUENCE [LARGE SCALE GENOMIC DNA]</scope>
    <source>
        <strain evidence="1 2">GP43</strain>
    </source>
</reference>
<evidence type="ECO:0000313" key="2">
    <source>
        <dbReference type="Proteomes" id="UP000235914"/>
    </source>
</evidence>